<dbReference type="EMBL" id="AP018227">
    <property type="protein sequence ID" value="BAY83919.1"/>
    <property type="molecule type" value="Genomic_DNA"/>
</dbReference>
<evidence type="ECO:0000313" key="6">
    <source>
        <dbReference type="EMBL" id="BAY83919.1"/>
    </source>
</evidence>
<dbReference type="Proteomes" id="UP000218418">
    <property type="component" value="Chromosome"/>
</dbReference>
<dbReference type="SUPFAM" id="SSF50685">
    <property type="entry name" value="Barwin-like endoglucanases"/>
    <property type="match status" value="1"/>
</dbReference>
<dbReference type="InterPro" id="IPR034718">
    <property type="entry name" value="RlpA"/>
</dbReference>
<feature type="domain" description="RlpA-like protein double-psi beta-barrel" evidence="5">
    <location>
        <begin position="78"/>
        <end position="141"/>
    </location>
</feature>
<evidence type="ECO:0000256" key="1">
    <source>
        <dbReference type="ARBA" id="ARBA00023239"/>
    </source>
</evidence>
<dbReference type="Gene3D" id="2.40.40.10">
    <property type="entry name" value="RlpA-like domain"/>
    <property type="match status" value="1"/>
</dbReference>
<dbReference type="GO" id="GO:0071555">
    <property type="term" value="P:cell wall organization"/>
    <property type="evidence" value="ECO:0007669"/>
    <property type="project" value="UniProtKB-KW"/>
</dbReference>
<name>A0A1Z4LRP3_9CYAN</name>
<dbReference type="InterPro" id="IPR012997">
    <property type="entry name" value="RplA"/>
</dbReference>
<sequence precursor="true">MIQKRILLALLGTVTGISLTAFSFNNQQAAFASSQNRESNAVEKVDNNQPILVVRRRRKNKKARKCSSQMASYYGSKTKLTAAHKTLPFGTRVKVTNKNNGRSVIVKINDRGPFIRCRVIDVSRKAARQLGMIRSGVAPVTLQVLGR</sequence>
<dbReference type="EC" id="4.2.2.-" evidence="3"/>
<evidence type="ECO:0000313" key="7">
    <source>
        <dbReference type="Proteomes" id="UP000218418"/>
    </source>
</evidence>
<evidence type="ECO:0000259" key="5">
    <source>
        <dbReference type="Pfam" id="PF03330"/>
    </source>
</evidence>
<reference evidence="6 7" key="1">
    <citation type="submission" date="2017-06" db="EMBL/GenBank/DDBJ databases">
        <title>Genome sequencing of cyanobaciteial culture collection at National Institute for Environmental Studies (NIES).</title>
        <authorList>
            <person name="Hirose Y."/>
            <person name="Shimura Y."/>
            <person name="Fujisawa T."/>
            <person name="Nakamura Y."/>
            <person name="Kawachi M."/>
        </authorList>
    </citation>
    <scope>NUCLEOTIDE SEQUENCE [LARGE SCALE GENOMIC DNA]</scope>
    <source>
        <strain evidence="6 7">NIES-267</strain>
    </source>
</reference>
<keyword evidence="2 3" id="KW-0961">Cell wall biogenesis/degradation</keyword>
<dbReference type="InterPro" id="IPR036908">
    <property type="entry name" value="RlpA-like_sf"/>
</dbReference>
<dbReference type="InterPro" id="IPR009009">
    <property type="entry name" value="RlpA-like_DPBB"/>
</dbReference>
<comment type="function">
    <text evidence="3">Lytic transglycosylase with a strong preference for naked glycan strands that lack stem peptides.</text>
</comment>
<dbReference type="NCBIfam" id="TIGR00413">
    <property type="entry name" value="rlpA"/>
    <property type="match status" value="1"/>
</dbReference>
<feature type="signal peptide" evidence="3">
    <location>
        <begin position="1"/>
        <end position="23"/>
    </location>
</feature>
<dbReference type="AlphaFoldDB" id="A0A1Z4LRP3"/>
<dbReference type="CDD" id="cd22268">
    <property type="entry name" value="DPBB_RlpA-like"/>
    <property type="match status" value="1"/>
</dbReference>
<dbReference type="OrthoDB" id="9779128at2"/>
<accession>A0A1Z4LRP3</accession>
<comment type="similarity">
    <text evidence="3 4">Belongs to the RlpA family.</text>
</comment>
<keyword evidence="7" id="KW-1185">Reference proteome</keyword>
<evidence type="ECO:0000256" key="3">
    <source>
        <dbReference type="HAMAP-Rule" id="MF_02071"/>
    </source>
</evidence>
<dbReference type="GO" id="GO:0008932">
    <property type="term" value="F:lytic endotransglycosylase activity"/>
    <property type="evidence" value="ECO:0007669"/>
    <property type="project" value="UniProtKB-UniRule"/>
</dbReference>
<dbReference type="GO" id="GO:0000270">
    <property type="term" value="P:peptidoglycan metabolic process"/>
    <property type="evidence" value="ECO:0007669"/>
    <property type="project" value="UniProtKB-UniRule"/>
</dbReference>
<gene>
    <name evidence="3" type="primary">rlpA</name>
    <name evidence="6" type="ORF">NIES267_34130</name>
</gene>
<keyword evidence="1 3" id="KW-0456">Lyase</keyword>
<evidence type="ECO:0000256" key="4">
    <source>
        <dbReference type="RuleBase" id="RU003495"/>
    </source>
</evidence>
<proteinExistence type="inferred from homology"/>
<dbReference type="PANTHER" id="PTHR34183">
    <property type="entry name" value="ENDOLYTIC PEPTIDOGLYCAN TRANSGLYCOSYLASE RLPA"/>
    <property type="match status" value="1"/>
</dbReference>
<dbReference type="Pfam" id="PF03330">
    <property type="entry name" value="DPBB_1"/>
    <property type="match status" value="1"/>
</dbReference>
<dbReference type="HAMAP" id="MF_02071">
    <property type="entry name" value="RlpA"/>
    <property type="match status" value="1"/>
</dbReference>
<keyword evidence="3" id="KW-0732">Signal</keyword>
<evidence type="ECO:0000256" key="2">
    <source>
        <dbReference type="ARBA" id="ARBA00023316"/>
    </source>
</evidence>
<feature type="chain" id="PRO_5013409679" description="Probable endolytic peptidoglycan transglycosylase RlpA" evidence="3">
    <location>
        <begin position="24"/>
        <end position="147"/>
    </location>
</feature>
<dbReference type="PANTHER" id="PTHR34183:SF8">
    <property type="entry name" value="ENDOLYTIC PEPTIDOGLYCAN TRANSGLYCOSYLASE RLPA-RELATED"/>
    <property type="match status" value="1"/>
</dbReference>
<protein>
    <recommendedName>
        <fullName evidence="3">Probable endolytic peptidoglycan transglycosylase RlpA</fullName>
        <ecNumber evidence="3">4.2.2.-</ecNumber>
    </recommendedName>
</protein>
<organism evidence="6 7">
    <name type="scientific">Calothrix parasitica NIES-267</name>
    <dbReference type="NCBI Taxonomy" id="1973488"/>
    <lineage>
        <taxon>Bacteria</taxon>
        <taxon>Bacillati</taxon>
        <taxon>Cyanobacteriota</taxon>
        <taxon>Cyanophyceae</taxon>
        <taxon>Nostocales</taxon>
        <taxon>Calotrichaceae</taxon>
        <taxon>Calothrix</taxon>
    </lineage>
</organism>